<dbReference type="InParanoid" id="A0A1V9XQC3"/>
<organism evidence="4 5">
    <name type="scientific">Tropilaelaps mercedesae</name>
    <dbReference type="NCBI Taxonomy" id="418985"/>
    <lineage>
        <taxon>Eukaryota</taxon>
        <taxon>Metazoa</taxon>
        <taxon>Ecdysozoa</taxon>
        <taxon>Arthropoda</taxon>
        <taxon>Chelicerata</taxon>
        <taxon>Arachnida</taxon>
        <taxon>Acari</taxon>
        <taxon>Parasitiformes</taxon>
        <taxon>Mesostigmata</taxon>
        <taxon>Gamasina</taxon>
        <taxon>Dermanyssoidea</taxon>
        <taxon>Laelapidae</taxon>
        <taxon>Tropilaelaps</taxon>
    </lineage>
</organism>
<dbReference type="OrthoDB" id="6425556at2759"/>
<evidence type="ECO:0000256" key="1">
    <source>
        <dbReference type="ARBA" id="ARBA00005964"/>
    </source>
</evidence>
<evidence type="ECO:0000313" key="5">
    <source>
        <dbReference type="Proteomes" id="UP000192247"/>
    </source>
</evidence>
<proteinExistence type="inferred from homology"/>
<keyword evidence="3" id="KW-1133">Transmembrane helix</keyword>
<keyword evidence="3" id="KW-0812">Transmembrane</keyword>
<feature type="region of interest" description="Disordered" evidence="2">
    <location>
        <begin position="309"/>
        <end position="337"/>
    </location>
</feature>
<sequence length="337" mass="36727">MSLWNRLIPALHRPDAVDSNGSFTAIGNNSKGGGLGTSDSSSSRNRSNASSEGFGFPRGYSFSQGPFVFRLPLLVTIQSTSQAHQPTQPRRVAYDPVLLVPDSSVPSPPDQPSGSTEPILSPLDHFTLSLESLASGPHSKALFITIAVGCSLLVVNILVFAGTYYQHRADSEHQQRKTAPTSHRQRVKNVDDKMSTSYASHNSPIMFHLSLSEKTSQKSNPSEYVNGKVQLSTLDLYNLGHSEDRKLLAELTNVTAPSPQMTVSLAQEDSGPENEQLMRPLLESFNMRQANDTSEIRGDLGRMSTSVGHYEEPEYQNVIDTGQSPDIPNKNTGETTV</sequence>
<feature type="region of interest" description="Disordered" evidence="2">
    <location>
        <begin position="18"/>
        <end position="50"/>
    </location>
</feature>
<feature type="transmembrane region" description="Helical" evidence="3">
    <location>
        <begin position="141"/>
        <end position="165"/>
    </location>
</feature>
<dbReference type="InterPro" id="IPR051093">
    <property type="entry name" value="Neuroligin/BSAL"/>
</dbReference>
<feature type="compositionally biased region" description="Low complexity" evidence="2">
    <location>
        <begin position="37"/>
        <end position="50"/>
    </location>
</feature>
<evidence type="ECO:0000256" key="3">
    <source>
        <dbReference type="SAM" id="Phobius"/>
    </source>
</evidence>
<feature type="compositionally biased region" description="Polar residues" evidence="2">
    <location>
        <begin position="19"/>
        <end position="29"/>
    </location>
</feature>
<dbReference type="AlphaFoldDB" id="A0A1V9XQC3"/>
<keyword evidence="5" id="KW-1185">Reference proteome</keyword>
<dbReference type="STRING" id="418985.A0A1V9XQC3"/>
<comment type="similarity">
    <text evidence="1">Belongs to the type-B carboxylesterase/lipase family.</text>
</comment>
<accession>A0A1V9XQC3</accession>
<feature type="compositionally biased region" description="Polar residues" evidence="2">
    <location>
        <begin position="318"/>
        <end position="337"/>
    </location>
</feature>
<reference evidence="4 5" key="1">
    <citation type="journal article" date="2017" name="Gigascience">
        <title>Draft genome of the honey bee ectoparasitic mite, Tropilaelaps mercedesae, is shaped by the parasitic life history.</title>
        <authorList>
            <person name="Dong X."/>
            <person name="Armstrong S.D."/>
            <person name="Xia D."/>
            <person name="Makepeace B.L."/>
            <person name="Darby A.C."/>
            <person name="Kadowaki T."/>
        </authorList>
    </citation>
    <scope>NUCLEOTIDE SEQUENCE [LARGE SCALE GENOMIC DNA]</scope>
    <source>
        <strain evidence="4">Wuxi-XJTLU</strain>
    </source>
</reference>
<feature type="region of interest" description="Disordered" evidence="2">
    <location>
        <begin position="169"/>
        <end position="188"/>
    </location>
</feature>
<evidence type="ECO:0000313" key="4">
    <source>
        <dbReference type="EMBL" id="OQR75699.1"/>
    </source>
</evidence>
<gene>
    <name evidence="4" type="ORF">BIW11_03209</name>
</gene>
<comment type="caution">
    <text evidence="4">The sequence shown here is derived from an EMBL/GenBank/DDBJ whole genome shotgun (WGS) entry which is preliminary data.</text>
</comment>
<keyword evidence="3" id="KW-0472">Membrane</keyword>
<dbReference type="Proteomes" id="UP000192247">
    <property type="component" value="Unassembled WGS sequence"/>
</dbReference>
<name>A0A1V9XQC3_9ACAR</name>
<dbReference type="EMBL" id="MNPL01005960">
    <property type="protein sequence ID" value="OQR75699.1"/>
    <property type="molecule type" value="Genomic_DNA"/>
</dbReference>
<protein>
    <submittedName>
        <fullName evidence="4">Neuroligin-1-like</fullName>
    </submittedName>
</protein>
<evidence type="ECO:0000256" key="2">
    <source>
        <dbReference type="SAM" id="MobiDB-lite"/>
    </source>
</evidence>
<dbReference type="PANTHER" id="PTHR43903">
    <property type="entry name" value="NEUROLIGIN"/>
    <property type="match status" value="1"/>
</dbReference>